<dbReference type="PANTHER" id="PTHR36504:SF1">
    <property type="entry name" value="LIPOPOLYSACCHARIDE EXPORT SYSTEM PROTEIN LPTA"/>
    <property type="match status" value="1"/>
</dbReference>
<evidence type="ECO:0000256" key="3">
    <source>
        <dbReference type="ARBA" id="ARBA00022764"/>
    </source>
</evidence>
<dbReference type="Pfam" id="PF03968">
    <property type="entry name" value="LptD_N"/>
    <property type="match status" value="1"/>
</dbReference>
<dbReference type="PANTHER" id="PTHR36504">
    <property type="entry name" value="LIPOPOLYSACCHARIDE EXPORT SYSTEM PROTEIN LPTA"/>
    <property type="match status" value="1"/>
</dbReference>
<dbReference type="HAMAP" id="MF_01914">
    <property type="entry name" value="LPS_assembly_LptA"/>
    <property type="match status" value="1"/>
</dbReference>
<name>A0ABV7GAN6_9GAMM</name>
<evidence type="ECO:0000256" key="2">
    <source>
        <dbReference type="ARBA" id="ARBA00022729"/>
    </source>
</evidence>
<accession>A0ABV7GAN6</accession>
<dbReference type="InterPro" id="IPR014340">
    <property type="entry name" value="LptA"/>
</dbReference>
<comment type="caution">
    <text evidence="7">The sequence shown here is derived from an EMBL/GenBank/DDBJ whole genome shotgun (WGS) entry which is preliminary data.</text>
</comment>
<dbReference type="NCBIfam" id="TIGR03002">
    <property type="entry name" value="outer_YhbN_LptA"/>
    <property type="match status" value="1"/>
</dbReference>
<feature type="region of interest" description="Disordered" evidence="5">
    <location>
        <begin position="144"/>
        <end position="185"/>
    </location>
</feature>
<dbReference type="Proteomes" id="UP001595621">
    <property type="component" value="Unassembled WGS sequence"/>
</dbReference>
<feature type="signal peptide" evidence="4">
    <location>
        <begin position="1"/>
        <end position="21"/>
    </location>
</feature>
<dbReference type="Gene3D" id="2.60.450.10">
    <property type="entry name" value="Lipopolysaccharide (LPS) transport protein A like domain"/>
    <property type="match status" value="1"/>
</dbReference>
<feature type="domain" description="Organic solvent tolerance-like N-terminal" evidence="6">
    <location>
        <begin position="31"/>
        <end position="139"/>
    </location>
</feature>
<dbReference type="InterPro" id="IPR052037">
    <property type="entry name" value="LPS_export_LptA"/>
</dbReference>
<comment type="function">
    <text evidence="4">Involved in the assembly of lipopolysaccharide (LPS). Required for the translocation of LPS from the inner membrane to the outer membrane. May form a bridge between the inner membrane and the outer membrane, via interactions with LptC and LptD, thereby facilitating LPS transfer across the periplasm.</text>
</comment>
<dbReference type="InterPro" id="IPR005653">
    <property type="entry name" value="OstA-like_N"/>
</dbReference>
<evidence type="ECO:0000256" key="4">
    <source>
        <dbReference type="HAMAP-Rule" id="MF_01914"/>
    </source>
</evidence>
<dbReference type="EMBL" id="JBHRTD010000001">
    <property type="protein sequence ID" value="MFC3136882.1"/>
    <property type="molecule type" value="Genomic_DNA"/>
</dbReference>
<evidence type="ECO:0000313" key="7">
    <source>
        <dbReference type="EMBL" id="MFC3136882.1"/>
    </source>
</evidence>
<evidence type="ECO:0000256" key="5">
    <source>
        <dbReference type="SAM" id="MobiDB-lite"/>
    </source>
</evidence>
<comment type="subcellular location">
    <subcellularLocation>
        <location evidence="4">Periplasm</location>
    </subcellularLocation>
</comment>
<keyword evidence="2 4" id="KW-0732">Signal</keyword>
<keyword evidence="1 4" id="KW-0813">Transport</keyword>
<evidence type="ECO:0000256" key="1">
    <source>
        <dbReference type="ARBA" id="ARBA00022448"/>
    </source>
</evidence>
<gene>
    <name evidence="4 7" type="primary">lptA</name>
    <name evidence="7" type="ORF">ACFOE0_01560</name>
</gene>
<sequence precursor="true">MNQTNRLIAALLCTLSLGAVAATDDLTKEVHIAARSQEADIKNKRVVYNGPVVVTQGSIKILADELSASQGDGETILIATGKPATYTQTLDNDRPATASANEIRYNISKRVLTLVGAAEIEQDGSKVTAPRIVYDIQLQQMKAEGNQNPDDRVHTVIKPENFQNDVKQERQKSDEQQQDKEQPES</sequence>
<protein>
    <recommendedName>
        <fullName evidence="4">Lipopolysaccharide export system protein LptA</fullName>
    </recommendedName>
</protein>
<organism evidence="7 8">
    <name type="scientific">Shewanella submarina</name>
    <dbReference type="NCBI Taxonomy" id="2016376"/>
    <lineage>
        <taxon>Bacteria</taxon>
        <taxon>Pseudomonadati</taxon>
        <taxon>Pseudomonadota</taxon>
        <taxon>Gammaproteobacteria</taxon>
        <taxon>Alteromonadales</taxon>
        <taxon>Shewanellaceae</taxon>
        <taxon>Shewanella</taxon>
    </lineage>
</organism>
<evidence type="ECO:0000259" key="6">
    <source>
        <dbReference type="Pfam" id="PF03968"/>
    </source>
</evidence>
<feature type="compositionally biased region" description="Basic and acidic residues" evidence="5">
    <location>
        <begin position="166"/>
        <end position="185"/>
    </location>
</feature>
<feature type="chain" id="PRO_5044932992" description="Lipopolysaccharide export system protein LptA" evidence="4">
    <location>
        <begin position="22"/>
        <end position="185"/>
    </location>
</feature>
<proteinExistence type="inferred from homology"/>
<dbReference type="RefSeq" id="WP_248936660.1">
    <property type="nucleotide sequence ID" value="NZ_JAKILF010000005.1"/>
</dbReference>
<comment type="subunit">
    <text evidence="4">Component of the lipopolysaccharide transport and assembly complex.</text>
</comment>
<keyword evidence="3 4" id="KW-0574">Periplasm</keyword>
<reference evidence="8" key="1">
    <citation type="journal article" date="2019" name="Int. J. Syst. Evol. Microbiol.">
        <title>The Global Catalogue of Microorganisms (GCM) 10K type strain sequencing project: providing services to taxonomists for standard genome sequencing and annotation.</title>
        <authorList>
            <consortium name="The Broad Institute Genomics Platform"/>
            <consortium name="The Broad Institute Genome Sequencing Center for Infectious Disease"/>
            <person name="Wu L."/>
            <person name="Ma J."/>
        </authorList>
    </citation>
    <scope>NUCLEOTIDE SEQUENCE [LARGE SCALE GENOMIC DNA]</scope>
    <source>
        <strain evidence="8">KCTC 52277</strain>
    </source>
</reference>
<evidence type="ECO:0000313" key="8">
    <source>
        <dbReference type="Proteomes" id="UP001595621"/>
    </source>
</evidence>
<comment type="similarity">
    <text evidence="4">Belongs to the LptA family.</text>
</comment>
<keyword evidence="8" id="KW-1185">Reference proteome</keyword>